<dbReference type="OrthoDB" id="1493894at2"/>
<reference evidence="1 2" key="1">
    <citation type="submission" date="2019-03" db="EMBL/GenBank/DDBJ databases">
        <title>Genomic Encyclopedia of Archaeal and Bacterial Type Strains, Phase II (KMG-II): from individual species to whole genera.</title>
        <authorList>
            <person name="Goeker M."/>
        </authorList>
    </citation>
    <scope>NUCLEOTIDE SEQUENCE [LARGE SCALE GENOMIC DNA]</scope>
    <source>
        <strain evidence="1 2">DSM 19034</strain>
    </source>
</reference>
<sequence length="177" mass="20204">MRKLLIFLVIMTLHLSSYSQKKKTRALPPPVPKDRLVEFKPDTLSLQEYSLPKLFQWTMNADVTLPAGTVFKELIKLTYGETEVNGYYSQLPLTLKKSKVQQEVLETKVPKMITKVDYYDANISGGIVTLKERGRTIKALKVFYDKNKYVSYLKDLKTGAIYKHIESAEMPVAPATP</sequence>
<protein>
    <submittedName>
        <fullName evidence="1">Uncharacterized protein</fullName>
    </submittedName>
</protein>
<evidence type="ECO:0000313" key="2">
    <source>
        <dbReference type="Proteomes" id="UP000295499"/>
    </source>
</evidence>
<dbReference type="AlphaFoldDB" id="A0A4V3C341"/>
<evidence type="ECO:0000313" key="1">
    <source>
        <dbReference type="EMBL" id="TDO20599.1"/>
    </source>
</evidence>
<name>A0A4V3C341_9SPHI</name>
<dbReference type="Proteomes" id="UP000295499">
    <property type="component" value="Unassembled WGS sequence"/>
</dbReference>
<dbReference type="RefSeq" id="WP_133557223.1">
    <property type="nucleotide sequence ID" value="NZ_SNWM01000004.1"/>
</dbReference>
<gene>
    <name evidence="1" type="ORF">CLV32_3231</name>
</gene>
<organism evidence="1 2">
    <name type="scientific">Pedobacter duraquae</name>
    <dbReference type="NCBI Taxonomy" id="425511"/>
    <lineage>
        <taxon>Bacteria</taxon>
        <taxon>Pseudomonadati</taxon>
        <taxon>Bacteroidota</taxon>
        <taxon>Sphingobacteriia</taxon>
        <taxon>Sphingobacteriales</taxon>
        <taxon>Sphingobacteriaceae</taxon>
        <taxon>Pedobacter</taxon>
    </lineage>
</organism>
<keyword evidence="2" id="KW-1185">Reference proteome</keyword>
<comment type="caution">
    <text evidence="1">The sequence shown here is derived from an EMBL/GenBank/DDBJ whole genome shotgun (WGS) entry which is preliminary data.</text>
</comment>
<dbReference type="EMBL" id="SNWM01000004">
    <property type="protein sequence ID" value="TDO20599.1"/>
    <property type="molecule type" value="Genomic_DNA"/>
</dbReference>
<accession>A0A4V3C341</accession>
<proteinExistence type="predicted"/>